<feature type="chain" id="PRO_5029441542" description="Intersectin-EH binding protein Ibp1" evidence="2">
    <location>
        <begin position="29"/>
        <end position="81"/>
    </location>
</feature>
<keyword evidence="4" id="KW-1185">Reference proteome</keyword>
<keyword evidence="2" id="KW-0732">Signal</keyword>
<feature type="signal peptide" evidence="2">
    <location>
        <begin position="1"/>
        <end position="28"/>
    </location>
</feature>
<evidence type="ECO:0000313" key="4">
    <source>
        <dbReference type="Proteomes" id="UP000467193"/>
    </source>
</evidence>
<dbReference type="AlphaFoldDB" id="A0A7I7QXU7"/>
<name>A0A7I7QXU7_9MYCO</name>
<dbReference type="EMBL" id="AP022588">
    <property type="protein sequence ID" value="BBY31203.1"/>
    <property type="molecule type" value="Genomic_DNA"/>
</dbReference>
<accession>A0A7I7QXU7</accession>
<evidence type="ECO:0000256" key="2">
    <source>
        <dbReference type="SAM" id="SignalP"/>
    </source>
</evidence>
<organism evidence="3 4">
    <name type="scientific">Mycolicibacterium sediminis</name>
    <dbReference type="NCBI Taxonomy" id="1286180"/>
    <lineage>
        <taxon>Bacteria</taxon>
        <taxon>Bacillati</taxon>
        <taxon>Actinomycetota</taxon>
        <taxon>Actinomycetes</taxon>
        <taxon>Mycobacteriales</taxon>
        <taxon>Mycobacteriaceae</taxon>
        <taxon>Mycolicibacterium</taxon>
    </lineage>
</organism>
<evidence type="ECO:0000313" key="3">
    <source>
        <dbReference type="EMBL" id="BBY31203.1"/>
    </source>
</evidence>
<dbReference type="RefSeq" id="WP_163800731.1">
    <property type="nucleotide sequence ID" value="NZ_AP022588.1"/>
</dbReference>
<dbReference type="Proteomes" id="UP000467193">
    <property type="component" value="Chromosome"/>
</dbReference>
<protein>
    <recommendedName>
        <fullName evidence="5">Intersectin-EH binding protein Ibp1</fullName>
    </recommendedName>
</protein>
<evidence type="ECO:0000256" key="1">
    <source>
        <dbReference type="SAM" id="MobiDB-lite"/>
    </source>
</evidence>
<gene>
    <name evidence="3" type="ORF">MSEDJ_52990</name>
</gene>
<evidence type="ECO:0008006" key="5">
    <source>
        <dbReference type="Google" id="ProtNLM"/>
    </source>
</evidence>
<sequence length="81" mass="7784">MMLKYVSVSALSAGAAVAAILFGSPAQAQEPAQNCTPVAAGQVCDQTNQSATPPVPAGGAGAANDQNGAYGPSGNQPPVGD</sequence>
<feature type="region of interest" description="Disordered" evidence="1">
    <location>
        <begin position="46"/>
        <end position="81"/>
    </location>
</feature>
<proteinExistence type="predicted"/>
<reference evidence="3 4" key="1">
    <citation type="journal article" date="2019" name="Emerg. Microbes Infect.">
        <title>Comprehensive subspecies identification of 175 nontuberculous mycobacteria species based on 7547 genomic profiles.</title>
        <authorList>
            <person name="Matsumoto Y."/>
            <person name="Kinjo T."/>
            <person name="Motooka D."/>
            <person name="Nabeya D."/>
            <person name="Jung N."/>
            <person name="Uechi K."/>
            <person name="Horii T."/>
            <person name="Iida T."/>
            <person name="Fujita J."/>
            <person name="Nakamura S."/>
        </authorList>
    </citation>
    <scope>NUCLEOTIDE SEQUENCE [LARGE SCALE GENOMIC DNA]</scope>
    <source>
        <strain evidence="3 4">JCM 17899</strain>
    </source>
</reference>
<dbReference type="KEGG" id="msei:MSEDJ_52990"/>